<dbReference type="GO" id="GO:0005886">
    <property type="term" value="C:plasma membrane"/>
    <property type="evidence" value="ECO:0007669"/>
    <property type="project" value="UniProtKB-SubCell"/>
</dbReference>
<name>A0AAD4IT24_PERFH</name>
<comment type="caution">
    <text evidence="7">The sequence shown here is derived from an EMBL/GenBank/DDBJ whole genome shotgun (WGS) entry which is preliminary data.</text>
</comment>
<sequence length="438" mass="48450">MLFDFSLQRLSADKQNEWCGREMRREGKFLSKLFLHLFYIHLLLISILVIFLTVRGVLSAAHTHHFQPKNWYILVFSSTSCSGIIGFSWQAFATFNPSRTLKATFWLSPLLTCAFGILLVSIGTPGSLAASVIALVFSVLQSLYACWVNPRFEHSSRILTVSTAYHPLKVKTSVVLSIIASTLYSSFLMAGIGGATATGTMVDTLFIILILGSLTWTTQIIKNMIQVTVSHIKYMQFTCGIEVDFKAVVKTAAKYSMGNICIGSILVPVCDVIRGTARAVSLISGDVDEFMFSCANCCSGVASRIVAYGNRWGFVHVGVYNKGIVQASMDTWEMFRRVGMEKLINSDLTSSFCFLSGVAAGSICALLGGTWALVIHRNYATQVCIYAFLTGYFTNRVAMAWVQASIMAYYVAYAENPQSQQFDTTITTYMQELQRSQV</sequence>
<dbReference type="PANTHER" id="PTHR12385">
    <property type="entry name" value="CHOLINE TRANSPORTER-LIKE (SLC FAMILY 44)"/>
    <property type="match status" value="1"/>
</dbReference>
<dbReference type="EMBL" id="SDAM02003101">
    <property type="protein sequence ID" value="KAH6820831.1"/>
    <property type="molecule type" value="Genomic_DNA"/>
</dbReference>
<dbReference type="PANTHER" id="PTHR12385:SF84">
    <property type="entry name" value="CHOLINE TRANSPORTER-LIKE PROTEIN"/>
    <property type="match status" value="1"/>
</dbReference>
<feature type="transmembrane region" description="Helical" evidence="6">
    <location>
        <begin position="128"/>
        <end position="147"/>
    </location>
</feature>
<feature type="transmembrane region" description="Helical" evidence="6">
    <location>
        <begin position="33"/>
        <end position="58"/>
    </location>
</feature>
<feature type="transmembrane region" description="Helical" evidence="6">
    <location>
        <begin position="104"/>
        <end position="122"/>
    </location>
</feature>
<comment type="subcellular location">
    <subcellularLocation>
        <location evidence="6">Cell membrane</location>
        <topology evidence="6">Multi-pass membrane protein</topology>
    </subcellularLocation>
    <subcellularLocation>
        <location evidence="1">Membrane</location>
        <topology evidence="1">Multi-pass membrane protein</topology>
    </subcellularLocation>
</comment>
<evidence type="ECO:0000313" key="8">
    <source>
        <dbReference type="Proteomes" id="UP001190926"/>
    </source>
</evidence>
<evidence type="ECO:0000256" key="1">
    <source>
        <dbReference type="ARBA" id="ARBA00004141"/>
    </source>
</evidence>
<feature type="transmembrane region" description="Helical" evidence="6">
    <location>
        <begin position="174"/>
        <end position="193"/>
    </location>
</feature>
<dbReference type="AlphaFoldDB" id="A0AAD4IT24"/>
<dbReference type="Proteomes" id="UP001190926">
    <property type="component" value="Unassembled WGS sequence"/>
</dbReference>
<dbReference type="Pfam" id="PF04515">
    <property type="entry name" value="Choline_transpo"/>
    <property type="match status" value="1"/>
</dbReference>
<protein>
    <recommendedName>
        <fullName evidence="6">Choline transporter-like protein</fullName>
    </recommendedName>
</protein>
<dbReference type="InterPro" id="IPR007603">
    <property type="entry name" value="Choline_transptr-like"/>
</dbReference>
<organism evidence="7 8">
    <name type="scientific">Perilla frutescens var. hirtella</name>
    <name type="common">Perilla citriodora</name>
    <name type="synonym">Perilla setoyensis</name>
    <dbReference type="NCBI Taxonomy" id="608512"/>
    <lineage>
        <taxon>Eukaryota</taxon>
        <taxon>Viridiplantae</taxon>
        <taxon>Streptophyta</taxon>
        <taxon>Embryophyta</taxon>
        <taxon>Tracheophyta</taxon>
        <taxon>Spermatophyta</taxon>
        <taxon>Magnoliopsida</taxon>
        <taxon>eudicotyledons</taxon>
        <taxon>Gunneridae</taxon>
        <taxon>Pentapetalae</taxon>
        <taxon>asterids</taxon>
        <taxon>lamiids</taxon>
        <taxon>Lamiales</taxon>
        <taxon>Lamiaceae</taxon>
        <taxon>Nepetoideae</taxon>
        <taxon>Elsholtzieae</taxon>
        <taxon>Perilla</taxon>
    </lineage>
</organism>
<evidence type="ECO:0000256" key="6">
    <source>
        <dbReference type="RuleBase" id="RU368066"/>
    </source>
</evidence>
<keyword evidence="3 6" id="KW-0812">Transmembrane</keyword>
<comment type="function">
    <text evidence="6">Choline transporter.</text>
</comment>
<dbReference type="GO" id="GO:0022857">
    <property type="term" value="F:transmembrane transporter activity"/>
    <property type="evidence" value="ECO:0007669"/>
    <property type="project" value="UniProtKB-UniRule"/>
</dbReference>
<evidence type="ECO:0000313" key="7">
    <source>
        <dbReference type="EMBL" id="KAH6820831.1"/>
    </source>
</evidence>
<reference evidence="7 8" key="1">
    <citation type="journal article" date="2021" name="Nat. Commun.">
        <title>Incipient diploidization of the medicinal plant Perilla within 10,000 years.</title>
        <authorList>
            <person name="Zhang Y."/>
            <person name="Shen Q."/>
            <person name="Leng L."/>
            <person name="Zhang D."/>
            <person name="Chen S."/>
            <person name="Shi Y."/>
            <person name="Ning Z."/>
            <person name="Chen S."/>
        </authorList>
    </citation>
    <scope>NUCLEOTIDE SEQUENCE [LARGE SCALE GENOMIC DNA]</scope>
    <source>
        <strain evidence="8">cv. PC099</strain>
    </source>
</reference>
<feature type="transmembrane region" description="Helical" evidence="6">
    <location>
        <begin position="70"/>
        <end position="92"/>
    </location>
</feature>
<keyword evidence="5 6" id="KW-0472">Membrane</keyword>
<gene>
    <name evidence="7" type="ORF">C2S53_003276</name>
</gene>
<evidence type="ECO:0000256" key="5">
    <source>
        <dbReference type="ARBA" id="ARBA00023136"/>
    </source>
</evidence>
<keyword evidence="8" id="KW-1185">Reference proteome</keyword>
<evidence type="ECO:0000256" key="3">
    <source>
        <dbReference type="ARBA" id="ARBA00022692"/>
    </source>
</evidence>
<feature type="transmembrane region" description="Helical" evidence="6">
    <location>
        <begin position="379"/>
        <end position="398"/>
    </location>
</feature>
<feature type="transmembrane region" description="Helical" evidence="6">
    <location>
        <begin position="352"/>
        <end position="373"/>
    </location>
</feature>
<proteinExistence type="inferred from homology"/>
<feature type="transmembrane region" description="Helical" evidence="6">
    <location>
        <begin position="205"/>
        <end position="225"/>
    </location>
</feature>
<evidence type="ECO:0000256" key="2">
    <source>
        <dbReference type="ARBA" id="ARBA00007168"/>
    </source>
</evidence>
<accession>A0AAD4IT24</accession>
<keyword evidence="4 6" id="KW-1133">Transmembrane helix</keyword>
<comment type="similarity">
    <text evidence="2 6">Belongs to the CTL (choline transporter-like) family.</text>
</comment>
<evidence type="ECO:0000256" key="4">
    <source>
        <dbReference type="ARBA" id="ARBA00022989"/>
    </source>
</evidence>